<organism evidence="2 3">
    <name type="scientific">Danaus plexippus plexippus</name>
    <dbReference type="NCBI Taxonomy" id="278856"/>
    <lineage>
        <taxon>Eukaryota</taxon>
        <taxon>Metazoa</taxon>
        <taxon>Ecdysozoa</taxon>
        <taxon>Arthropoda</taxon>
        <taxon>Hexapoda</taxon>
        <taxon>Insecta</taxon>
        <taxon>Pterygota</taxon>
        <taxon>Neoptera</taxon>
        <taxon>Endopterygota</taxon>
        <taxon>Lepidoptera</taxon>
        <taxon>Glossata</taxon>
        <taxon>Ditrysia</taxon>
        <taxon>Papilionoidea</taxon>
        <taxon>Nymphalidae</taxon>
        <taxon>Danainae</taxon>
        <taxon>Danaini</taxon>
        <taxon>Danaina</taxon>
        <taxon>Danaus</taxon>
        <taxon>Danaus</taxon>
    </lineage>
</organism>
<comment type="caution">
    <text evidence="2">The sequence shown here is derived from an EMBL/GenBank/DDBJ whole genome shotgun (WGS) entry which is preliminary data.</text>
</comment>
<dbReference type="EMBL" id="AGBW02008660">
    <property type="protein sequence ID" value="OWR52846.1"/>
    <property type="molecule type" value="Genomic_DNA"/>
</dbReference>
<dbReference type="Proteomes" id="UP000007151">
    <property type="component" value="Unassembled WGS sequence"/>
</dbReference>
<reference evidence="2 3" key="1">
    <citation type="journal article" date="2011" name="Cell">
        <title>The monarch butterfly genome yields insights into long-distance migration.</title>
        <authorList>
            <person name="Zhan S."/>
            <person name="Merlin C."/>
            <person name="Boore J.L."/>
            <person name="Reppert S.M."/>
        </authorList>
    </citation>
    <scope>NUCLEOTIDE SEQUENCE [LARGE SCALE GENOMIC DNA]</scope>
    <source>
        <strain evidence="2">F-2</strain>
    </source>
</reference>
<dbReference type="InParanoid" id="A0A212FGH9"/>
<dbReference type="AlphaFoldDB" id="A0A212FGH9"/>
<protein>
    <submittedName>
        <fullName evidence="2">Uncharacterized protein</fullName>
    </submittedName>
</protein>
<evidence type="ECO:0000256" key="1">
    <source>
        <dbReference type="SAM" id="MobiDB-lite"/>
    </source>
</evidence>
<proteinExistence type="predicted"/>
<evidence type="ECO:0000313" key="3">
    <source>
        <dbReference type="Proteomes" id="UP000007151"/>
    </source>
</evidence>
<gene>
    <name evidence="2" type="ORF">KGM_214427</name>
</gene>
<sequence length="51" mass="5218">MWWVRAIDCDVTAHDTGHTHRTCETYGDPTGTEAGSGSAATGSGPGPSGVR</sequence>
<keyword evidence="3" id="KW-1185">Reference proteome</keyword>
<feature type="compositionally biased region" description="Low complexity" evidence="1">
    <location>
        <begin position="29"/>
        <end position="42"/>
    </location>
</feature>
<evidence type="ECO:0000313" key="2">
    <source>
        <dbReference type="EMBL" id="OWR52846.1"/>
    </source>
</evidence>
<accession>A0A212FGH9</accession>
<feature type="region of interest" description="Disordered" evidence="1">
    <location>
        <begin position="16"/>
        <end position="51"/>
    </location>
</feature>
<dbReference type="KEGG" id="dpl:KGM_214427"/>
<name>A0A212FGH9_DANPL</name>